<name>A0A9P4V122_9PLEO</name>
<evidence type="ECO:0000256" key="1">
    <source>
        <dbReference type="ARBA" id="ARBA00000822"/>
    </source>
</evidence>
<dbReference type="GO" id="GO:0006032">
    <property type="term" value="P:chitin catabolic process"/>
    <property type="evidence" value="ECO:0007669"/>
    <property type="project" value="UniProtKB-KW"/>
</dbReference>
<evidence type="ECO:0000256" key="2">
    <source>
        <dbReference type="ARBA" id="ARBA00008682"/>
    </source>
</evidence>
<feature type="disulfide bond" evidence="10">
    <location>
        <begin position="80"/>
        <end position="92"/>
    </location>
</feature>
<evidence type="ECO:0000256" key="13">
    <source>
        <dbReference type="SAM" id="SignalP"/>
    </source>
</evidence>
<keyword evidence="7" id="KW-0119">Carbohydrate metabolism</keyword>
<dbReference type="PANTHER" id="PTHR11177">
    <property type="entry name" value="CHITINASE"/>
    <property type="match status" value="1"/>
</dbReference>
<evidence type="ECO:0000256" key="5">
    <source>
        <dbReference type="ARBA" id="ARBA00022801"/>
    </source>
</evidence>
<dbReference type="GO" id="GO:0008061">
    <property type="term" value="F:chitin binding"/>
    <property type="evidence" value="ECO:0007669"/>
    <property type="project" value="UniProtKB-UniRule"/>
</dbReference>
<dbReference type="CDD" id="cd00035">
    <property type="entry name" value="ChtBD1"/>
    <property type="match status" value="1"/>
</dbReference>
<dbReference type="InterPro" id="IPR029070">
    <property type="entry name" value="Chitinase_insertion_sf"/>
</dbReference>
<dbReference type="Gene3D" id="3.30.60.10">
    <property type="entry name" value="Endochitinase-like"/>
    <property type="match status" value="1"/>
</dbReference>
<comment type="caution">
    <text evidence="16">The sequence shown here is derived from an EMBL/GenBank/DDBJ whole genome shotgun (WGS) entry which is preliminary data.</text>
</comment>
<dbReference type="InterPro" id="IPR017853">
    <property type="entry name" value="GH"/>
</dbReference>
<protein>
    <recommendedName>
        <fullName evidence="3">chitinase</fullName>
        <ecNumber evidence="3">3.2.1.14</ecNumber>
    </recommendedName>
</protein>
<feature type="domain" description="Chitin-binding type-1" evidence="14">
    <location>
        <begin position="15"/>
        <end position="65"/>
    </location>
</feature>
<evidence type="ECO:0000256" key="4">
    <source>
        <dbReference type="ARBA" id="ARBA00022669"/>
    </source>
</evidence>
<feature type="domain" description="GH18" evidence="15">
    <location>
        <begin position="122"/>
        <end position="468"/>
    </location>
</feature>
<evidence type="ECO:0000256" key="8">
    <source>
        <dbReference type="ARBA" id="ARBA00023295"/>
    </source>
</evidence>
<evidence type="ECO:0000256" key="3">
    <source>
        <dbReference type="ARBA" id="ARBA00012729"/>
    </source>
</evidence>
<evidence type="ECO:0000313" key="16">
    <source>
        <dbReference type="EMBL" id="KAF2732643.1"/>
    </source>
</evidence>
<evidence type="ECO:0000256" key="11">
    <source>
        <dbReference type="RuleBase" id="RU000489"/>
    </source>
</evidence>
<dbReference type="InterPro" id="IPR001002">
    <property type="entry name" value="Chitin-bd_1"/>
</dbReference>
<dbReference type="SUPFAM" id="SSF57016">
    <property type="entry name" value="Plant lectins/antimicrobial peptides"/>
    <property type="match status" value="1"/>
</dbReference>
<dbReference type="Gene3D" id="3.10.50.10">
    <property type="match status" value="1"/>
</dbReference>
<dbReference type="PROSITE" id="PS50941">
    <property type="entry name" value="CHIT_BIND_I_2"/>
    <property type="match status" value="2"/>
</dbReference>
<dbReference type="EC" id="3.2.1.14" evidence="3"/>
<evidence type="ECO:0000313" key="17">
    <source>
        <dbReference type="Proteomes" id="UP000799444"/>
    </source>
</evidence>
<reference evidence="16" key="1">
    <citation type="journal article" date="2020" name="Stud. Mycol.">
        <title>101 Dothideomycetes genomes: a test case for predicting lifestyles and emergence of pathogens.</title>
        <authorList>
            <person name="Haridas S."/>
            <person name="Albert R."/>
            <person name="Binder M."/>
            <person name="Bloem J."/>
            <person name="Labutti K."/>
            <person name="Salamov A."/>
            <person name="Andreopoulos B."/>
            <person name="Baker S."/>
            <person name="Barry K."/>
            <person name="Bills G."/>
            <person name="Bluhm B."/>
            <person name="Cannon C."/>
            <person name="Castanera R."/>
            <person name="Culley D."/>
            <person name="Daum C."/>
            <person name="Ezra D."/>
            <person name="Gonzalez J."/>
            <person name="Henrissat B."/>
            <person name="Kuo A."/>
            <person name="Liang C."/>
            <person name="Lipzen A."/>
            <person name="Lutzoni F."/>
            <person name="Magnuson J."/>
            <person name="Mondo S."/>
            <person name="Nolan M."/>
            <person name="Ohm R."/>
            <person name="Pangilinan J."/>
            <person name="Park H.-J."/>
            <person name="Ramirez L."/>
            <person name="Alfaro M."/>
            <person name="Sun H."/>
            <person name="Tritt A."/>
            <person name="Yoshinaga Y."/>
            <person name="Zwiers L.-H."/>
            <person name="Turgeon B."/>
            <person name="Goodwin S."/>
            <person name="Spatafora J."/>
            <person name="Crous P."/>
            <person name="Grigoriev I."/>
        </authorList>
    </citation>
    <scope>NUCLEOTIDE SEQUENCE</scope>
    <source>
        <strain evidence="16">CBS 125425</strain>
    </source>
</reference>
<keyword evidence="4 10" id="KW-0147">Chitin-binding</keyword>
<accession>A0A9P4V122</accession>
<keyword evidence="17" id="KW-1185">Reference proteome</keyword>
<evidence type="ECO:0000256" key="12">
    <source>
        <dbReference type="SAM" id="MobiDB-lite"/>
    </source>
</evidence>
<feature type="compositionally biased region" description="Basic and acidic residues" evidence="12">
    <location>
        <begin position="642"/>
        <end position="653"/>
    </location>
</feature>
<dbReference type="InterPro" id="IPR001223">
    <property type="entry name" value="Glyco_hydro18_cat"/>
</dbReference>
<dbReference type="EMBL" id="ML996173">
    <property type="protein sequence ID" value="KAF2732643.1"/>
    <property type="molecule type" value="Genomic_DNA"/>
</dbReference>
<gene>
    <name evidence="16" type="ORF">EJ04DRAFT_304974</name>
</gene>
<comment type="similarity">
    <text evidence="2">Belongs to the glycosyl hydrolase 18 family. Chitinase class V subfamily.</text>
</comment>
<feature type="chain" id="PRO_5040168766" description="chitinase" evidence="13">
    <location>
        <begin position="25"/>
        <end position="1118"/>
    </location>
</feature>
<comment type="catalytic activity">
    <reaction evidence="1">
        <text>Random endo-hydrolysis of N-acetyl-beta-D-glucosaminide (1-&gt;4)-beta-linkages in chitin and chitodextrins.</text>
        <dbReference type="EC" id="3.2.1.14"/>
    </reaction>
</comment>
<dbReference type="SUPFAM" id="SSF54556">
    <property type="entry name" value="Chitinase insertion domain"/>
    <property type="match status" value="1"/>
</dbReference>
<keyword evidence="9" id="KW-0624">Polysaccharide degradation</keyword>
<dbReference type="InterPro" id="IPR018371">
    <property type="entry name" value="Chitin-binding_1_CS"/>
</dbReference>
<keyword evidence="10" id="KW-1015">Disulfide bond</keyword>
<sequence length="1118" mass="122197">MLLPTLLYLVLGSLLINSGFLATAQEDSTCTSTRNCKVGCCGKSGWCGFGPDYCGKGNCTSTCDAKAECGPYAVAGQEKCPLNVCCSKNGFCGTTSLFCGDGCVNGCTTVKRPSGSGTSARAKTIGYYESWAYARSCDSVAPEDIDPTMWTHINYAFALINPSDFKIAKMNSYDDLLYPKVIDLKLRAPGLKVFIAVGGWDAGGKVFSDMVSTSANRQAFIKSAIQFCNTHGFDGIDIDWEYPVATDRGASKADFKNFVTFIKELKSAAGKLGVTLTLPSSYWYLKGFDIVNLEPNVDWFNFMSYDIHGTWDGNNPYTQSVVNPHTNLTEIGIGMDLLWRNNIPSKKVVLGLGFYGRSFTLKDSSCKKPGCPFSSGAKAGECTDTSGVLSNAEIQRIIDKKKLTPVFDQKAGVKYVVWDNDQWVSYDDADTFKIKMDWANKLGLGGVMVWALDLDNADSQAAQYLNSGGDMTNSNGFTREKMVADTKQAYTGKLAYWTPCMSEKQRRDTGCPPGYHELLIGHGKTYDSEAFEQSTGCHGKNNRILCLNNELVQKNCGWNRNSDGSKICDRACPDGTLFLTQNTHPAGDKSDCAHGTFIAVCCEDLLTLASVCKSQYSADFIFAGGMSGAGSKDLKRKAPANSKRELPSPRADELESPAEVEAKTKGLEDKAIEKRAQDLFNPSDPCDAPFEYHFPQPDRKLGFIAVDADQIVLGDGGGKHTWGVAQPTKVTVTSTLYPSSQYEYYVHNTKTCPFDRYPQLCANWRSVALNYGRRTVACPTDRVQFNANRDAVDEWSSSHHPEWKRWIQKSVWAPYANAMKPVSCQVDEWPPYDLYGSRFPGSFGIWVRYLPGGQNGGGSSWREARFRFAADCGAVPIPKTTTSSQEYYQVGYYTDTIWERRTISSTRTSIVLDWSGQVSNNANDPWRIAENACYPTMLYPNADGGFALNNYDGWFPNNLGAVYAAAYKFAPAPAVTNGLTPPTKRSIELLVYPDDSVAYVVDSGNSTRPATPSEIAAGLGVDSCLDADCTKERALLAGTAVGRRKRSRVLEEHRDEVDSLLMAGVDIRTVSEFGTATTATMIITNAAPSATDVTEREVGGTADRAVVEVDQPLITASP</sequence>
<evidence type="ECO:0000256" key="6">
    <source>
        <dbReference type="ARBA" id="ARBA00023024"/>
    </source>
</evidence>
<evidence type="ECO:0000256" key="10">
    <source>
        <dbReference type="PROSITE-ProRule" id="PRU00261"/>
    </source>
</evidence>
<dbReference type="PANTHER" id="PTHR11177:SF402">
    <property type="entry name" value="CHITINASE"/>
    <property type="match status" value="1"/>
</dbReference>
<feature type="region of interest" description="Disordered" evidence="12">
    <location>
        <begin position="630"/>
        <end position="662"/>
    </location>
</feature>
<dbReference type="GO" id="GO:0000272">
    <property type="term" value="P:polysaccharide catabolic process"/>
    <property type="evidence" value="ECO:0007669"/>
    <property type="project" value="UniProtKB-KW"/>
</dbReference>
<dbReference type="InterPro" id="IPR001579">
    <property type="entry name" value="Glyco_hydro_18_chit_AS"/>
</dbReference>
<dbReference type="InterPro" id="IPR011583">
    <property type="entry name" value="Chitinase_II/V-like_cat"/>
</dbReference>
<dbReference type="Proteomes" id="UP000799444">
    <property type="component" value="Unassembled WGS sequence"/>
</dbReference>
<dbReference type="SUPFAM" id="SSF51445">
    <property type="entry name" value="(Trans)glycosidases"/>
    <property type="match status" value="1"/>
</dbReference>
<dbReference type="GO" id="GO:0008843">
    <property type="term" value="F:endochitinase activity"/>
    <property type="evidence" value="ECO:0007669"/>
    <property type="project" value="UniProtKB-EC"/>
</dbReference>
<organism evidence="16 17">
    <name type="scientific">Polyplosphaeria fusca</name>
    <dbReference type="NCBI Taxonomy" id="682080"/>
    <lineage>
        <taxon>Eukaryota</taxon>
        <taxon>Fungi</taxon>
        <taxon>Dikarya</taxon>
        <taxon>Ascomycota</taxon>
        <taxon>Pezizomycotina</taxon>
        <taxon>Dothideomycetes</taxon>
        <taxon>Pleosporomycetidae</taxon>
        <taxon>Pleosporales</taxon>
        <taxon>Tetraplosphaeriaceae</taxon>
        <taxon>Polyplosphaeria</taxon>
    </lineage>
</organism>
<keyword evidence="13" id="KW-0732">Signal</keyword>
<dbReference type="PROSITE" id="PS01095">
    <property type="entry name" value="GH18_1"/>
    <property type="match status" value="1"/>
</dbReference>
<dbReference type="SMART" id="SM00636">
    <property type="entry name" value="Glyco_18"/>
    <property type="match status" value="1"/>
</dbReference>
<evidence type="ECO:0000259" key="14">
    <source>
        <dbReference type="PROSITE" id="PS50941"/>
    </source>
</evidence>
<proteinExistence type="inferred from homology"/>
<feature type="signal peptide" evidence="13">
    <location>
        <begin position="1"/>
        <end position="24"/>
    </location>
</feature>
<dbReference type="CDD" id="cd06922">
    <property type="entry name" value="ChtBD1_GH18_1"/>
    <property type="match status" value="1"/>
</dbReference>
<feature type="disulfide bond" evidence="10">
    <location>
        <begin position="59"/>
        <end position="63"/>
    </location>
</feature>
<feature type="disulfide bond" evidence="10">
    <location>
        <begin position="103"/>
        <end position="107"/>
    </location>
</feature>
<dbReference type="AlphaFoldDB" id="A0A9P4V122"/>
<dbReference type="PROSITE" id="PS51910">
    <property type="entry name" value="GH18_2"/>
    <property type="match status" value="1"/>
</dbReference>
<feature type="disulfide bond" evidence="10">
    <location>
        <begin position="85"/>
        <end position="99"/>
    </location>
</feature>
<feature type="domain" description="Chitin-binding type-1" evidence="14">
    <location>
        <begin position="66"/>
        <end position="109"/>
    </location>
</feature>
<keyword evidence="8 11" id="KW-0326">Glycosidase</keyword>
<keyword evidence="6" id="KW-0146">Chitin degradation</keyword>
<feature type="disulfide bond" evidence="10">
    <location>
        <begin position="40"/>
        <end position="54"/>
    </location>
</feature>
<dbReference type="InterPro" id="IPR050314">
    <property type="entry name" value="Glycosyl_Hydrlase_18"/>
</dbReference>
<evidence type="ECO:0000256" key="7">
    <source>
        <dbReference type="ARBA" id="ARBA00023277"/>
    </source>
</evidence>
<dbReference type="Pfam" id="PF00704">
    <property type="entry name" value="Glyco_hydro_18"/>
    <property type="match status" value="1"/>
</dbReference>
<comment type="caution">
    <text evidence="10">Lacks conserved residue(s) required for the propagation of feature annotation.</text>
</comment>
<evidence type="ECO:0000259" key="15">
    <source>
        <dbReference type="PROSITE" id="PS51910"/>
    </source>
</evidence>
<keyword evidence="5 11" id="KW-0378">Hydrolase</keyword>
<dbReference type="PROSITE" id="PS00026">
    <property type="entry name" value="CHIT_BIND_I_1"/>
    <property type="match status" value="1"/>
</dbReference>
<dbReference type="SMART" id="SM00270">
    <property type="entry name" value="ChtBD1"/>
    <property type="match status" value="2"/>
</dbReference>
<dbReference type="InterPro" id="IPR036861">
    <property type="entry name" value="Endochitinase-like_sf"/>
</dbReference>
<evidence type="ECO:0000256" key="9">
    <source>
        <dbReference type="ARBA" id="ARBA00023326"/>
    </source>
</evidence>
<dbReference type="Gene3D" id="3.20.20.80">
    <property type="entry name" value="Glycosidases"/>
    <property type="match status" value="1"/>
</dbReference>
<dbReference type="Pfam" id="PF00187">
    <property type="entry name" value="Chitin_bind_1"/>
    <property type="match status" value="1"/>
</dbReference>
<dbReference type="OrthoDB" id="73875at2759"/>